<comment type="caution">
    <text evidence="1">The sequence shown here is derived from an EMBL/GenBank/DDBJ whole genome shotgun (WGS) entry which is preliminary data.</text>
</comment>
<dbReference type="Proteomes" id="UP001519310">
    <property type="component" value="Unassembled WGS sequence"/>
</dbReference>
<protein>
    <recommendedName>
        <fullName evidence="3">AB hydrolase-1 domain-containing protein</fullName>
    </recommendedName>
</protein>
<evidence type="ECO:0000313" key="1">
    <source>
        <dbReference type="EMBL" id="MBP2034243.1"/>
    </source>
</evidence>
<sequence>MTPDPPVMPDLAAAPAWEPVRVTSADGPGGEILLGVVDGRQRADDPTFVVAQGFLAFVEPFEMQRFQVIAPALRARLVVVETPGAGFAASRLLPAERRALLRGDFTVLARRMLRAATEYTASLDTADPPGPLGVLGYSLGASLATAMAVVSAGTTAHPPVESVVLVEPVALRRWSAAGLIAAVRHENRLVQPYLDRTATVPGAVRPLHARPEESPTTRRRADLLLLGNALRAARLTDDLKTAAHRWEREPTPRPHRLIVVRGDGSTLSPRQQNHDLVAAAERHGITARLVGVPGPHAFWQSLPAVAAAATQLDPLCRAPESLPE</sequence>
<name>A0ABS4KW27_STRAV</name>
<dbReference type="InterPro" id="IPR029058">
    <property type="entry name" value="AB_hydrolase_fold"/>
</dbReference>
<dbReference type="Gene3D" id="3.40.50.1820">
    <property type="entry name" value="alpha/beta hydrolase"/>
    <property type="match status" value="1"/>
</dbReference>
<gene>
    <name evidence="1" type="ORF">J2Z77_000027</name>
</gene>
<accession>A0ABS4KW27</accession>
<organism evidence="1 2">
    <name type="scientific">Streptomyces avidinii</name>
    <dbReference type="NCBI Taxonomy" id="1895"/>
    <lineage>
        <taxon>Bacteria</taxon>
        <taxon>Bacillati</taxon>
        <taxon>Actinomycetota</taxon>
        <taxon>Actinomycetes</taxon>
        <taxon>Kitasatosporales</taxon>
        <taxon>Streptomycetaceae</taxon>
        <taxon>Streptomyces</taxon>
    </lineage>
</organism>
<dbReference type="SUPFAM" id="SSF53474">
    <property type="entry name" value="alpha/beta-Hydrolases"/>
    <property type="match status" value="1"/>
</dbReference>
<dbReference type="EMBL" id="JAGGLQ010000001">
    <property type="protein sequence ID" value="MBP2034243.1"/>
    <property type="molecule type" value="Genomic_DNA"/>
</dbReference>
<keyword evidence="2" id="KW-1185">Reference proteome</keyword>
<evidence type="ECO:0000313" key="2">
    <source>
        <dbReference type="Proteomes" id="UP001519310"/>
    </source>
</evidence>
<dbReference type="RefSeq" id="WP_229920861.1">
    <property type="nucleotide sequence ID" value="NZ_BMVL01000023.1"/>
</dbReference>
<evidence type="ECO:0008006" key="3">
    <source>
        <dbReference type="Google" id="ProtNLM"/>
    </source>
</evidence>
<reference evidence="1 2" key="1">
    <citation type="submission" date="2021-03" db="EMBL/GenBank/DDBJ databases">
        <title>Genomic Encyclopedia of Type Strains, Phase IV (KMG-IV): sequencing the most valuable type-strain genomes for metagenomic binning, comparative biology and taxonomic classification.</title>
        <authorList>
            <person name="Goeker M."/>
        </authorList>
    </citation>
    <scope>NUCLEOTIDE SEQUENCE [LARGE SCALE GENOMIC DNA]</scope>
    <source>
        <strain evidence="1 2">DSM 40526</strain>
    </source>
</reference>
<proteinExistence type="predicted"/>